<organism evidence="2 3">
    <name type="scientific">Giesbergeria anulus</name>
    <dbReference type="NCBI Taxonomy" id="180197"/>
    <lineage>
        <taxon>Bacteria</taxon>
        <taxon>Pseudomonadati</taxon>
        <taxon>Pseudomonadota</taxon>
        <taxon>Betaproteobacteria</taxon>
        <taxon>Burkholderiales</taxon>
        <taxon>Comamonadaceae</taxon>
        <taxon>Giesbergeria</taxon>
    </lineage>
</organism>
<feature type="region of interest" description="Disordered" evidence="1">
    <location>
        <begin position="27"/>
        <end position="46"/>
    </location>
</feature>
<gene>
    <name evidence="2" type="ORF">SAMN02982919_02860</name>
</gene>
<evidence type="ECO:0000313" key="2">
    <source>
        <dbReference type="EMBL" id="SER71632.1"/>
    </source>
</evidence>
<dbReference type="EMBL" id="FOGD01000013">
    <property type="protein sequence ID" value="SER71632.1"/>
    <property type="molecule type" value="Genomic_DNA"/>
</dbReference>
<dbReference type="AlphaFoldDB" id="A0A1H9RG06"/>
<accession>A0A1H9RG06</accession>
<proteinExistence type="predicted"/>
<sequence>MDFSMVTGFCRSSKEYVSFSWSNNEAAPISSGSGEDQRVTVPTCPEPIKPIKSMNELTYCPQDSGEVRGVHLKIRYD</sequence>
<protein>
    <submittedName>
        <fullName evidence="2">Uncharacterized protein</fullName>
    </submittedName>
</protein>
<reference evidence="2 3" key="1">
    <citation type="submission" date="2016-10" db="EMBL/GenBank/DDBJ databases">
        <authorList>
            <person name="de Groot N.N."/>
        </authorList>
    </citation>
    <scope>NUCLEOTIDE SEQUENCE [LARGE SCALE GENOMIC DNA]</scope>
    <source>
        <strain evidence="2 3">ATCC 35958</strain>
    </source>
</reference>
<dbReference type="Proteomes" id="UP000199766">
    <property type="component" value="Unassembled WGS sequence"/>
</dbReference>
<name>A0A1H9RG06_9BURK</name>
<keyword evidence="3" id="KW-1185">Reference proteome</keyword>
<evidence type="ECO:0000313" key="3">
    <source>
        <dbReference type="Proteomes" id="UP000199766"/>
    </source>
</evidence>
<evidence type="ECO:0000256" key="1">
    <source>
        <dbReference type="SAM" id="MobiDB-lite"/>
    </source>
</evidence>